<proteinExistence type="predicted"/>
<dbReference type="AlphaFoldDB" id="A0A2X0K6J5"/>
<reference evidence="1 3" key="1">
    <citation type="submission" date="2018-06" db="EMBL/GenBank/DDBJ databases">
        <title>Streptacidiphilus pinicola sp. nov., isolated from pine grove soil.</title>
        <authorList>
            <person name="Roh S.G."/>
            <person name="Park S."/>
            <person name="Kim M.-K."/>
            <person name="Yun B.-R."/>
            <person name="Park J."/>
            <person name="Kim M.J."/>
            <person name="Kim Y.S."/>
            <person name="Kim S.B."/>
        </authorList>
    </citation>
    <scope>NUCLEOTIDE SEQUENCE [LARGE SCALE GENOMIC DNA]</scope>
    <source>
        <strain evidence="1 3">MMS16-CNU450</strain>
    </source>
</reference>
<keyword evidence="3" id="KW-1185">Reference proteome</keyword>
<sequence length="68" mass="7591">MNRPPYFGYQRHSEENVVLITYRCRRVCSVRGADQVAALLRDLAEGDPQLVLARWSGLAPTAEHGHAA</sequence>
<protein>
    <submittedName>
        <fullName evidence="1">Uncharacterized protein</fullName>
    </submittedName>
</protein>
<comment type="caution">
    <text evidence="1">The sequence shown here is derived from an EMBL/GenBank/DDBJ whole genome shotgun (WGS) entry which is preliminary data.</text>
</comment>
<dbReference type="RefSeq" id="WP_111499246.1">
    <property type="nucleotide sequence ID" value="NZ_QKYN01000012.1"/>
</dbReference>
<dbReference type="EMBL" id="QKYN01000093">
    <property type="protein sequence ID" value="RAG83169.1"/>
    <property type="molecule type" value="Genomic_DNA"/>
</dbReference>
<dbReference type="Proteomes" id="UP000248889">
    <property type="component" value="Unassembled WGS sequence"/>
</dbReference>
<evidence type="ECO:0000313" key="3">
    <source>
        <dbReference type="Proteomes" id="UP000248889"/>
    </source>
</evidence>
<accession>A0A2X0K6J5</accession>
<dbReference type="EMBL" id="QKYN01000012">
    <property type="protein sequence ID" value="RAG87128.1"/>
    <property type="molecule type" value="Genomic_DNA"/>
</dbReference>
<organism evidence="1 3">
    <name type="scientific">Streptacidiphilus pinicola</name>
    <dbReference type="NCBI Taxonomy" id="2219663"/>
    <lineage>
        <taxon>Bacteria</taxon>
        <taxon>Bacillati</taxon>
        <taxon>Actinomycetota</taxon>
        <taxon>Actinomycetes</taxon>
        <taxon>Kitasatosporales</taxon>
        <taxon>Streptomycetaceae</taxon>
        <taxon>Streptacidiphilus</taxon>
    </lineage>
</organism>
<evidence type="ECO:0000313" key="1">
    <source>
        <dbReference type="EMBL" id="RAG83169.1"/>
    </source>
</evidence>
<evidence type="ECO:0000313" key="2">
    <source>
        <dbReference type="EMBL" id="RAG87128.1"/>
    </source>
</evidence>
<name>A0A2X0K6J5_9ACTN</name>
<gene>
    <name evidence="2" type="ORF">DN069_03160</name>
    <name evidence="1" type="ORF">DN069_23560</name>
</gene>
<dbReference type="OrthoDB" id="7869604at2"/>